<dbReference type="AlphaFoldDB" id="A0A382KHS5"/>
<gene>
    <name evidence="1" type="ORF">METZ01_LOCUS276510</name>
</gene>
<protein>
    <submittedName>
        <fullName evidence="1">Uncharacterized protein</fullName>
    </submittedName>
</protein>
<proteinExistence type="predicted"/>
<feature type="non-terminal residue" evidence="1">
    <location>
        <position position="59"/>
    </location>
</feature>
<evidence type="ECO:0000313" key="1">
    <source>
        <dbReference type="EMBL" id="SVC23656.1"/>
    </source>
</evidence>
<sequence length="59" mass="7157">MKVTYLDECPRDMRYFDDDNLENKIKPEHIEDLVEIFNTPLTGSYNWDYTEADNRLKKL</sequence>
<reference evidence="1" key="1">
    <citation type="submission" date="2018-05" db="EMBL/GenBank/DDBJ databases">
        <authorList>
            <person name="Lanie J.A."/>
            <person name="Ng W.-L."/>
            <person name="Kazmierczak K.M."/>
            <person name="Andrzejewski T.M."/>
            <person name="Davidsen T.M."/>
            <person name="Wayne K.J."/>
            <person name="Tettelin H."/>
            <person name="Glass J.I."/>
            <person name="Rusch D."/>
            <person name="Podicherti R."/>
            <person name="Tsui H.-C.T."/>
            <person name="Winkler M.E."/>
        </authorList>
    </citation>
    <scope>NUCLEOTIDE SEQUENCE</scope>
</reference>
<accession>A0A382KHS5</accession>
<name>A0A382KHS5_9ZZZZ</name>
<organism evidence="1">
    <name type="scientific">marine metagenome</name>
    <dbReference type="NCBI Taxonomy" id="408172"/>
    <lineage>
        <taxon>unclassified sequences</taxon>
        <taxon>metagenomes</taxon>
        <taxon>ecological metagenomes</taxon>
    </lineage>
</organism>
<dbReference type="EMBL" id="UINC01080586">
    <property type="protein sequence ID" value="SVC23656.1"/>
    <property type="molecule type" value="Genomic_DNA"/>
</dbReference>